<name>A0A7K0C5X9_9ACTN</name>
<dbReference type="AlphaFoldDB" id="A0A7K0C5X9"/>
<feature type="region of interest" description="Disordered" evidence="1">
    <location>
        <begin position="41"/>
        <end position="65"/>
    </location>
</feature>
<feature type="region of interest" description="Disordered" evidence="1">
    <location>
        <begin position="221"/>
        <end position="265"/>
    </location>
</feature>
<feature type="compositionally biased region" description="Low complexity" evidence="1">
    <location>
        <begin position="165"/>
        <end position="175"/>
    </location>
</feature>
<evidence type="ECO:0000256" key="1">
    <source>
        <dbReference type="SAM" id="MobiDB-lite"/>
    </source>
</evidence>
<feature type="compositionally biased region" description="Basic residues" evidence="1">
    <location>
        <begin position="230"/>
        <end position="248"/>
    </location>
</feature>
<evidence type="ECO:0000313" key="3">
    <source>
        <dbReference type="Proteomes" id="UP000487268"/>
    </source>
</evidence>
<gene>
    <name evidence="2" type="ORF">ACRB68_69680</name>
</gene>
<reference evidence="2 3" key="1">
    <citation type="submission" date="2019-10" db="EMBL/GenBank/DDBJ databases">
        <title>Actinomadura rubteroloni sp. nov. and Actinomadura macrotermitis sp. nov., isolated from the gut of fungus growing-termite Macrotermes natalensis.</title>
        <authorList>
            <person name="Benndorf R."/>
            <person name="Martin K."/>
            <person name="Kuefner M."/>
            <person name="De Beer W."/>
            <person name="Kaster A.-K."/>
            <person name="Vollmers J."/>
            <person name="Poulsen M."/>
            <person name="Beemelmanns C."/>
        </authorList>
    </citation>
    <scope>NUCLEOTIDE SEQUENCE [LARGE SCALE GENOMIC DNA]</scope>
    <source>
        <strain evidence="2 3">RB68</strain>
    </source>
</reference>
<dbReference type="Proteomes" id="UP000487268">
    <property type="component" value="Unassembled WGS sequence"/>
</dbReference>
<keyword evidence="3" id="KW-1185">Reference proteome</keyword>
<feature type="compositionally biased region" description="Polar residues" evidence="1">
    <location>
        <begin position="42"/>
        <end position="61"/>
    </location>
</feature>
<feature type="region of interest" description="Disordered" evidence="1">
    <location>
        <begin position="155"/>
        <end position="180"/>
    </location>
</feature>
<proteinExistence type="predicted"/>
<evidence type="ECO:0000313" key="2">
    <source>
        <dbReference type="EMBL" id="MQY08857.1"/>
    </source>
</evidence>
<organism evidence="2 3">
    <name type="scientific">Actinomadura macrotermitis</name>
    <dbReference type="NCBI Taxonomy" id="2585200"/>
    <lineage>
        <taxon>Bacteria</taxon>
        <taxon>Bacillati</taxon>
        <taxon>Actinomycetota</taxon>
        <taxon>Actinomycetes</taxon>
        <taxon>Streptosporangiales</taxon>
        <taxon>Thermomonosporaceae</taxon>
        <taxon>Actinomadura</taxon>
    </lineage>
</organism>
<comment type="caution">
    <text evidence="2">The sequence shown here is derived from an EMBL/GenBank/DDBJ whole genome shotgun (WGS) entry which is preliminary data.</text>
</comment>
<sequence>MDRRADSGCLPFLLTSAMPSRVRRWPRFASNSASIARVCRNSRPNGSFQSQTDPPRPNSTSRSDRSVRIWSASAMVRANLVQAATVAAGGPGEAPVDVDPIGRDAEREQLLGLDDHVLFIGGTAGAPIPDGIGSHSVHAPVFRLGPLVGTVRGTLLRNTRPGAPPQDQSRRSPPSAARPDGPYSLALPCLGRLLGSCLARRFVARFGRHRTLPASGTLRACRPAIQPGTGRRHRPPHRDRGRRCRHAGHPLPRREHAGEQVAGLT</sequence>
<accession>A0A7K0C5X9</accession>
<protein>
    <submittedName>
        <fullName evidence="2">Uncharacterized protein</fullName>
    </submittedName>
</protein>
<dbReference type="EMBL" id="WEGH01000005">
    <property type="protein sequence ID" value="MQY08857.1"/>
    <property type="molecule type" value="Genomic_DNA"/>
</dbReference>